<proteinExistence type="predicted"/>
<evidence type="ECO:0000313" key="2">
    <source>
        <dbReference type="EMBL" id="PZD94440.1"/>
    </source>
</evidence>
<protein>
    <submittedName>
        <fullName evidence="2">Uncharacterized protein</fullName>
    </submittedName>
</protein>
<sequence>MGILFDIMTSEPREAGRIAGLPASGEGFAWKPEGRENATEALPAAAGNRLPAGGRMTGSMPGNAACEED</sequence>
<organism evidence="2 3">
    <name type="scientific">Paenibacillus sambharensis</name>
    <dbReference type="NCBI Taxonomy" id="1803190"/>
    <lineage>
        <taxon>Bacteria</taxon>
        <taxon>Bacillati</taxon>
        <taxon>Bacillota</taxon>
        <taxon>Bacilli</taxon>
        <taxon>Bacillales</taxon>
        <taxon>Paenibacillaceae</taxon>
        <taxon>Paenibacillus</taxon>
    </lineage>
</organism>
<feature type="region of interest" description="Disordered" evidence="1">
    <location>
        <begin position="47"/>
        <end position="69"/>
    </location>
</feature>
<evidence type="ECO:0000256" key="1">
    <source>
        <dbReference type="SAM" id="MobiDB-lite"/>
    </source>
</evidence>
<keyword evidence="3" id="KW-1185">Reference proteome</keyword>
<reference evidence="2 3" key="1">
    <citation type="submission" date="2018-06" db="EMBL/GenBank/DDBJ databases">
        <title>Paenibacillus imtechensis sp. nov.</title>
        <authorList>
            <person name="Pinnaka A.K."/>
            <person name="Singh H."/>
            <person name="Kaur M."/>
        </authorList>
    </citation>
    <scope>NUCLEOTIDE SEQUENCE [LARGE SCALE GENOMIC DNA]</scope>
    <source>
        <strain evidence="2 3">SMB1</strain>
    </source>
</reference>
<gene>
    <name evidence="2" type="ORF">DNH61_18755</name>
</gene>
<dbReference type="RefSeq" id="WP_111148222.1">
    <property type="nucleotide sequence ID" value="NZ_QKRB01000053.1"/>
</dbReference>
<dbReference type="Proteomes" id="UP000249522">
    <property type="component" value="Unassembled WGS sequence"/>
</dbReference>
<dbReference type="AlphaFoldDB" id="A0A2W1L8H3"/>
<comment type="caution">
    <text evidence="2">The sequence shown here is derived from an EMBL/GenBank/DDBJ whole genome shotgun (WGS) entry which is preliminary data.</text>
</comment>
<evidence type="ECO:0000313" key="3">
    <source>
        <dbReference type="Proteomes" id="UP000249522"/>
    </source>
</evidence>
<name>A0A2W1L8H3_9BACL</name>
<accession>A0A2W1L8H3</accession>
<dbReference type="EMBL" id="QKRB01000053">
    <property type="protein sequence ID" value="PZD94440.1"/>
    <property type="molecule type" value="Genomic_DNA"/>
</dbReference>